<keyword evidence="2" id="KW-1185">Reference proteome</keyword>
<evidence type="ECO:0000313" key="2">
    <source>
        <dbReference type="Proteomes" id="UP000199668"/>
    </source>
</evidence>
<dbReference type="AlphaFoldDB" id="A0A1I4KPR4"/>
<dbReference type="OrthoDB" id="2967074at2"/>
<evidence type="ECO:0000313" key="1">
    <source>
        <dbReference type="EMBL" id="SFL80772.1"/>
    </source>
</evidence>
<proteinExistence type="predicted"/>
<sequence length="245" mass="29004">MLIQTTTFNAFFPKEQGMRRNFINIEDGLKDHFQTPLHLLPIPDDAPPDIPRAQTESHEGHSKLNISLDRLSLQTKYDHRFQSDWYKCKEYLENRIFPLINLMKGYIDNNYSFSGLTTEIFIHDLDEEPVKHLFENFIKIGSNTNPFDVNLKLTYVLRERFYINISFSNVRLYEKTTNREKELPAYLQQKDDVLSVLIDINDRYAHNFQKDYHSDVDVMDEIFTITNDILTGKLDQIIYEGRVEL</sequence>
<organism evidence="1 2">
    <name type="scientific">Salibacterium qingdaonense</name>
    <dbReference type="NCBI Taxonomy" id="266892"/>
    <lineage>
        <taxon>Bacteria</taxon>
        <taxon>Bacillati</taxon>
        <taxon>Bacillota</taxon>
        <taxon>Bacilli</taxon>
        <taxon>Bacillales</taxon>
        <taxon>Bacillaceae</taxon>
    </lineage>
</organism>
<reference evidence="1 2" key="1">
    <citation type="submission" date="2016-10" db="EMBL/GenBank/DDBJ databases">
        <authorList>
            <person name="de Groot N.N."/>
        </authorList>
    </citation>
    <scope>NUCLEOTIDE SEQUENCE [LARGE SCALE GENOMIC DNA]</scope>
    <source>
        <strain evidence="1 2">CGMCC 1.6134</strain>
    </source>
</reference>
<protein>
    <recommendedName>
        <fullName evidence="3">TIGR04255 family protein</fullName>
    </recommendedName>
</protein>
<accession>A0A1I4KPR4</accession>
<dbReference type="STRING" id="266892.SAMN04488054_105152"/>
<dbReference type="Proteomes" id="UP000199668">
    <property type="component" value="Unassembled WGS sequence"/>
</dbReference>
<evidence type="ECO:0008006" key="3">
    <source>
        <dbReference type="Google" id="ProtNLM"/>
    </source>
</evidence>
<dbReference type="RefSeq" id="WP_090926244.1">
    <property type="nucleotide sequence ID" value="NZ_FOTY01000005.1"/>
</dbReference>
<gene>
    <name evidence="1" type="ORF">SAMN04488054_105152</name>
</gene>
<name>A0A1I4KPR4_9BACI</name>
<dbReference type="EMBL" id="FOTY01000005">
    <property type="protein sequence ID" value="SFL80772.1"/>
    <property type="molecule type" value="Genomic_DNA"/>
</dbReference>